<dbReference type="EMBL" id="SLXQ01000009">
    <property type="protein sequence ID" value="TCP49306.1"/>
    <property type="molecule type" value="Genomic_DNA"/>
</dbReference>
<feature type="signal peptide" evidence="3">
    <location>
        <begin position="1"/>
        <end position="24"/>
    </location>
</feature>
<evidence type="ECO:0000259" key="4">
    <source>
        <dbReference type="Pfam" id="PF00561"/>
    </source>
</evidence>
<accession>A0A4V2ST96</accession>
<dbReference type="RefSeq" id="WP_165913018.1">
    <property type="nucleotide sequence ID" value="NZ_SLXQ01000009.1"/>
</dbReference>
<evidence type="ECO:0000313" key="6">
    <source>
        <dbReference type="EMBL" id="TCP49306.1"/>
    </source>
</evidence>
<feature type="domain" description="AB hydrolase-1" evidence="4">
    <location>
        <begin position="90"/>
        <end position="281"/>
    </location>
</feature>
<dbReference type="PANTHER" id="PTHR43248">
    <property type="entry name" value="2-SUCCINYL-6-HYDROXY-2,4-CYCLOHEXADIENE-1-CARBOXYLATE SYNTHASE"/>
    <property type="match status" value="1"/>
</dbReference>
<comment type="similarity">
    <text evidence="1">Belongs to the peptidase S33 family.</text>
</comment>
<gene>
    <name evidence="6" type="ORF">EV191_109128</name>
</gene>
<dbReference type="InterPro" id="IPR051601">
    <property type="entry name" value="Serine_prot/Carboxylest_S33"/>
</dbReference>
<feature type="domain" description="Peptidase S33 tripeptidyl aminopeptidase-like C-terminal" evidence="5">
    <location>
        <begin position="408"/>
        <end position="494"/>
    </location>
</feature>
<comment type="caution">
    <text evidence="6">The sequence shown here is derived from an EMBL/GenBank/DDBJ whole genome shotgun (WGS) entry which is preliminary data.</text>
</comment>
<keyword evidence="3" id="KW-0732">Signal</keyword>
<keyword evidence="7" id="KW-1185">Reference proteome</keyword>
<dbReference type="InterPro" id="IPR029058">
    <property type="entry name" value="AB_hydrolase_fold"/>
</dbReference>
<dbReference type="AlphaFoldDB" id="A0A4V2ST96"/>
<proteinExistence type="inferred from homology"/>
<evidence type="ECO:0000256" key="3">
    <source>
        <dbReference type="SAM" id="SignalP"/>
    </source>
</evidence>
<dbReference type="Pfam" id="PF08386">
    <property type="entry name" value="Abhydrolase_4"/>
    <property type="match status" value="1"/>
</dbReference>
<dbReference type="InterPro" id="IPR013595">
    <property type="entry name" value="Pept_S33_TAP-like_C"/>
</dbReference>
<dbReference type="Pfam" id="PF00561">
    <property type="entry name" value="Abhydrolase_1"/>
    <property type="match status" value="1"/>
</dbReference>
<evidence type="ECO:0000256" key="2">
    <source>
        <dbReference type="ARBA" id="ARBA00022801"/>
    </source>
</evidence>
<dbReference type="Gene3D" id="3.40.50.1820">
    <property type="entry name" value="alpha/beta hydrolase"/>
    <property type="match status" value="1"/>
</dbReference>
<protein>
    <submittedName>
        <fullName evidence="6">Alpha/beta hydrolase family protein</fullName>
    </submittedName>
</protein>
<keyword evidence="2 6" id="KW-0378">Hydrolase</keyword>
<dbReference type="GO" id="GO:0016787">
    <property type="term" value="F:hydrolase activity"/>
    <property type="evidence" value="ECO:0007669"/>
    <property type="project" value="UniProtKB-KW"/>
</dbReference>
<reference evidence="6 7" key="1">
    <citation type="submission" date="2019-03" db="EMBL/GenBank/DDBJ databases">
        <title>Genomic Encyclopedia of Type Strains, Phase IV (KMG-IV): sequencing the most valuable type-strain genomes for metagenomic binning, comparative biology and taxonomic classification.</title>
        <authorList>
            <person name="Goeker M."/>
        </authorList>
    </citation>
    <scope>NUCLEOTIDE SEQUENCE [LARGE SCALE GENOMIC DNA]</scope>
    <source>
        <strain evidence="6 7">DSM 45765</strain>
    </source>
</reference>
<dbReference type="InterPro" id="IPR000073">
    <property type="entry name" value="AB_hydrolase_1"/>
</dbReference>
<name>A0A4V2ST96_9PSEU</name>
<dbReference type="PANTHER" id="PTHR43248:SF30">
    <property type="entry name" value="AB HYDROLASE-1 DOMAIN-CONTAINING PROTEIN"/>
    <property type="match status" value="1"/>
</dbReference>
<sequence>MVRRIAIALVVGLGLTVAAVSAFAFQQQDTAEPAAAGIEWRDCQDAPAGQGARCGTVRVPIDWRNPQAAGSIDLRVAKLPATDPERRIGALLFNPGGPGGSAAGILTEPNATGMYFPERLRERFDIIGVDPRGVAGSTQVRCANPPHDPGQSRFPDTAAGTRKLAENNRAYAESCRAQSGDLVRHLDTGSVARDLDAVRAALGEEQISFLGISYGTMLAQDYAERFPNRLRALVLDGAVDRSLPWRQLVRDGAAAAENGVYQFATWCAGEQTCALSGRQVSKVITDLYAAADAGRLTAVVDGPQAGETEPAGEPRPVTAEEVALAINSGLGVGRNHPELARALRTAVDDGDATKLVSAAPFMFGERYNSYRTIACQSVPLDDSASTDLPAEGKRAAEQAPTLRGYSEFWNIASGCLGWPYPTSWQSHSWSVPENFPTTLVLSGAHDVATPRHWSENVYRQLPDAELVRWAGAGHTAWLNDQQARDQAVNYLLDGPSTG</sequence>
<dbReference type="SUPFAM" id="SSF53474">
    <property type="entry name" value="alpha/beta-Hydrolases"/>
    <property type="match status" value="1"/>
</dbReference>
<evidence type="ECO:0000259" key="5">
    <source>
        <dbReference type="Pfam" id="PF08386"/>
    </source>
</evidence>
<evidence type="ECO:0000313" key="7">
    <source>
        <dbReference type="Proteomes" id="UP000294911"/>
    </source>
</evidence>
<organism evidence="6 7">
    <name type="scientific">Tamaricihabitans halophyticus</name>
    <dbReference type="NCBI Taxonomy" id="1262583"/>
    <lineage>
        <taxon>Bacteria</taxon>
        <taxon>Bacillati</taxon>
        <taxon>Actinomycetota</taxon>
        <taxon>Actinomycetes</taxon>
        <taxon>Pseudonocardiales</taxon>
        <taxon>Pseudonocardiaceae</taxon>
        <taxon>Tamaricihabitans</taxon>
    </lineage>
</organism>
<evidence type="ECO:0000256" key="1">
    <source>
        <dbReference type="ARBA" id="ARBA00010088"/>
    </source>
</evidence>
<feature type="chain" id="PRO_5020919410" evidence="3">
    <location>
        <begin position="25"/>
        <end position="498"/>
    </location>
</feature>
<dbReference type="Proteomes" id="UP000294911">
    <property type="component" value="Unassembled WGS sequence"/>
</dbReference>